<dbReference type="EMBL" id="LT607409">
    <property type="protein sequence ID" value="SCE66076.1"/>
    <property type="molecule type" value="Genomic_DNA"/>
</dbReference>
<keyword evidence="2" id="KW-1185">Reference proteome</keyword>
<reference evidence="2" key="1">
    <citation type="submission" date="2016-06" db="EMBL/GenBank/DDBJ databases">
        <authorList>
            <person name="Varghese N."/>
            <person name="Submissions Spin"/>
        </authorList>
    </citation>
    <scope>NUCLEOTIDE SEQUENCE [LARGE SCALE GENOMIC DNA]</scope>
    <source>
        <strain evidence="2">DSM 45160</strain>
    </source>
</reference>
<organism evidence="1 2">
    <name type="scientific">Micromonospora chokoriensis</name>
    <dbReference type="NCBI Taxonomy" id="356851"/>
    <lineage>
        <taxon>Bacteria</taxon>
        <taxon>Bacillati</taxon>
        <taxon>Actinomycetota</taxon>
        <taxon>Actinomycetes</taxon>
        <taxon>Micromonosporales</taxon>
        <taxon>Micromonosporaceae</taxon>
        <taxon>Micromonospora</taxon>
    </lineage>
</organism>
<accession>A0A1C4U341</accession>
<protein>
    <submittedName>
        <fullName evidence="1">Uncharacterized protein</fullName>
    </submittedName>
</protein>
<sequence length="38" mass="3771">MEQAKAIDAHSGAGVCGPGLVGPICDLPGIWRAGPIGR</sequence>
<evidence type="ECO:0000313" key="2">
    <source>
        <dbReference type="Proteomes" id="UP000198224"/>
    </source>
</evidence>
<dbReference type="AlphaFoldDB" id="A0A1C4U341"/>
<gene>
    <name evidence="1" type="ORF">GA0070612_0040</name>
</gene>
<dbReference type="Proteomes" id="UP000198224">
    <property type="component" value="Chromosome I"/>
</dbReference>
<name>A0A1C4U341_9ACTN</name>
<evidence type="ECO:0000313" key="1">
    <source>
        <dbReference type="EMBL" id="SCE66076.1"/>
    </source>
</evidence>
<proteinExistence type="predicted"/>